<feature type="compositionally biased region" description="Polar residues" evidence="6">
    <location>
        <begin position="494"/>
        <end position="513"/>
    </location>
</feature>
<dbReference type="GO" id="GO:0016363">
    <property type="term" value="C:nuclear matrix"/>
    <property type="evidence" value="ECO:0007669"/>
    <property type="project" value="UniProtKB-SubCell"/>
</dbReference>
<dbReference type="PROSITE" id="PS51263">
    <property type="entry name" value="ADF_H"/>
    <property type="match status" value="1"/>
</dbReference>
<dbReference type="GO" id="GO:0030042">
    <property type="term" value="P:actin filament depolymerization"/>
    <property type="evidence" value="ECO:0007669"/>
    <property type="project" value="InterPro"/>
</dbReference>
<dbReference type="PANTHER" id="PTHR35140">
    <property type="entry name" value="MITOTIC CHECK POINT PROTEIN BFA1"/>
    <property type="match status" value="1"/>
</dbReference>
<dbReference type="InterPro" id="IPR002108">
    <property type="entry name" value="ADF-H"/>
</dbReference>
<evidence type="ECO:0000256" key="1">
    <source>
        <dbReference type="ARBA" id="ARBA00004109"/>
    </source>
</evidence>
<sequence length="850" mass="93351">MEPLRLKPRLPAEPAPEIENWDDDDFFADDGDDFAFRSSINSNPTTDRRDSMSSRRSMRSELESLHEEERQIHVPGDDENSTMNAITVAANLGIPIPKNVPPSALMGGTIKRLGGRKIKKIIDDDWDADLELPEGGKPLAIKPQDGSRFPDAIRQVSGGSVQLSPTGSRKQASPVIHQHNFDLGQPRSSPTGASINLDRFRDDDDDDDFFGDGSATIKVSKSRGLGKPISLLTPPTPQKGNGILPPTDDDFEQDLELPSDGKLKLSTTKDIPKTPALSLDDLDWGEGSLGTRYGGTRRDGRSNRSSSASALSPSISSSITAESEDETFDGLVLPAGPVNFEQRLKLRRKSRSPERIPEDEPAPQPKKLPEAEEEDFLTGLDLGESAVPRHQRAFGDGNELDGFDDLPVSRDTEARFVKQPVAKDVRPPLRNKIYQNVLPDRSSAASPVSPYSPVRPDYTPSFARDTAASRIAREASLAQRAPAQGPLAPLTAQRVAQLSTRSNLSPNLPQSPVRSRKHSKKQPQLKPHLISNLNSTRDVKALNGMTYNPATFKWEGNENVLGAFDPPASSPSTTSLPPYMLRERENSTPRPALIANVGSTKGVQVVGEMVFDPQNMCWLKLGASAKPVSETGDPLDGFNGLEDDDEDVFKDIPDLEEKTTASNDGGAGRVSDIRDDWLVGEEFDVGPEFIRRQREEEERWRKKASVATECVSTYNDLKLSKKYKFIIFKLSDDNREIVVEEASDNADWEVFREKLINATTKTRSGAVGKGPRYAVYDFEYTLATGEGVRNKITFIAWSPDDAGVQSKMIYASSKESLKRSLTGLAVELQANDSDDIEYDTVLKTVSKGLA</sequence>
<dbReference type="InterPro" id="IPR034586">
    <property type="entry name" value="Bfa1/Byr4"/>
</dbReference>
<dbReference type="GO" id="GO:0044732">
    <property type="term" value="C:mitotic spindle pole body"/>
    <property type="evidence" value="ECO:0007669"/>
    <property type="project" value="TreeGrafter"/>
</dbReference>
<evidence type="ECO:0000259" key="7">
    <source>
        <dbReference type="PROSITE" id="PS51263"/>
    </source>
</evidence>
<dbReference type="Proteomes" id="UP001187682">
    <property type="component" value="Unassembled WGS sequence"/>
</dbReference>
<dbReference type="SUPFAM" id="SSF55753">
    <property type="entry name" value="Actin depolymerizing proteins"/>
    <property type="match status" value="1"/>
</dbReference>
<feature type="compositionally biased region" description="Acidic residues" evidence="6">
    <location>
        <begin position="247"/>
        <end position="257"/>
    </location>
</feature>
<dbReference type="InterPro" id="IPR029006">
    <property type="entry name" value="ADF-H/Gelsolin-like_dom_sf"/>
</dbReference>
<feature type="region of interest" description="Disordered" evidence="6">
    <location>
        <begin position="493"/>
        <end position="534"/>
    </location>
</feature>
<organism evidence="8 9">
    <name type="scientific">Cephalotrichum gorgonifer</name>
    <dbReference type="NCBI Taxonomy" id="2041049"/>
    <lineage>
        <taxon>Eukaryota</taxon>
        <taxon>Fungi</taxon>
        <taxon>Dikarya</taxon>
        <taxon>Ascomycota</taxon>
        <taxon>Pezizomycotina</taxon>
        <taxon>Sordariomycetes</taxon>
        <taxon>Hypocreomycetidae</taxon>
        <taxon>Microascales</taxon>
        <taxon>Microascaceae</taxon>
        <taxon>Cephalotrichum</taxon>
    </lineage>
</organism>
<dbReference type="Gene3D" id="3.40.20.10">
    <property type="entry name" value="Severin"/>
    <property type="match status" value="1"/>
</dbReference>
<comment type="caution">
    <text evidence="8">The sequence shown here is derived from an EMBL/GenBank/DDBJ whole genome shotgun (WGS) entry which is preliminary data.</text>
</comment>
<dbReference type="PANTHER" id="PTHR35140:SF1">
    <property type="entry name" value="MITOTIC CHECK POINT PROTEIN BFA1"/>
    <property type="match status" value="1"/>
</dbReference>
<dbReference type="GO" id="GO:1990334">
    <property type="term" value="C:Bfa1-Bub2 complex"/>
    <property type="evidence" value="ECO:0007669"/>
    <property type="project" value="InterPro"/>
</dbReference>
<evidence type="ECO:0000256" key="4">
    <source>
        <dbReference type="ARBA" id="ARBA00023203"/>
    </source>
</evidence>
<dbReference type="CDD" id="cd11286">
    <property type="entry name" value="ADF_cofilin_like"/>
    <property type="match status" value="1"/>
</dbReference>
<dbReference type="GO" id="GO:0031578">
    <property type="term" value="P:mitotic spindle orientation checkpoint signaling"/>
    <property type="evidence" value="ECO:0007669"/>
    <property type="project" value="TreeGrafter"/>
</dbReference>
<feature type="compositionally biased region" description="Low complexity" evidence="6">
    <location>
        <begin position="441"/>
        <end position="456"/>
    </location>
</feature>
<dbReference type="GO" id="GO:0005096">
    <property type="term" value="F:GTPase activator activity"/>
    <property type="evidence" value="ECO:0007669"/>
    <property type="project" value="InterPro"/>
</dbReference>
<keyword evidence="4" id="KW-0009">Actin-binding</keyword>
<proteinExistence type="inferred from homology"/>
<feature type="region of interest" description="Disordered" evidence="6">
    <location>
        <begin position="135"/>
        <end position="382"/>
    </location>
</feature>
<feature type="compositionally biased region" description="Polar residues" evidence="6">
    <location>
        <begin position="157"/>
        <end position="171"/>
    </location>
</feature>
<evidence type="ECO:0000313" key="9">
    <source>
        <dbReference type="Proteomes" id="UP001187682"/>
    </source>
</evidence>
<feature type="compositionally biased region" description="Acidic residues" evidence="6">
    <location>
        <begin position="19"/>
        <end position="33"/>
    </location>
</feature>
<name>A0AAE8SYC7_9PEZI</name>
<dbReference type="GO" id="GO:0003779">
    <property type="term" value="F:actin binding"/>
    <property type="evidence" value="ECO:0007669"/>
    <property type="project" value="UniProtKB-KW"/>
</dbReference>
<evidence type="ECO:0000256" key="2">
    <source>
        <dbReference type="ARBA" id="ARBA00006844"/>
    </source>
</evidence>
<feature type="region of interest" description="Disordered" evidence="6">
    <location>
        <begin position="1"/>
        <end position="80"/>
    </location>
</feature>
<evidence type="ECO:0000256" key="5">
    <source>
        <dbReference type="ARBA" id="ARBA00032427"/>
    </source>
</evidence>
<dbReference type="Pfam" id="PF00241">
    <property type="entry name" value="Cofilin_ADF"/>
    <property type="match status" value="1"/>
</dbReference>
<dbReference type="AlphaFoldDB" id="A0AAE8SYC7"/>
<gene>
    <name evidence="8" type="ORF">DNG_08432</name>
</gene>
<feature type="compositionally biased region" description="Low complexity" evidence="6">
    <location>
        <begin position="303"/>
        <end position="321"/>
    </location>
</feature>
<evidence type="ECO:0000313" key="8">
    <source>
        <dbReference type="EMBL" id="SPO05745.1"/>
    </source>
</evidence>
<feature type="compositionally biased region" description="Basic residues" evidence="6">
    <location>
        <begin position="514"/>
        <end position="523"/>
    </location>
</feature>
<reference evidence="8" key="1">
    <citation type="submission" date="2018-03" db="EMBL/GenBank/DDBJ databases">
        <authorList>
            <person name="Guldener U."/>
        </authorList>
    </citation>
    <scope>NUCLEOTIDE SEQUENCE</scope>
</reference>
<dbReference type="GO" id="GO:0015629">
    <property type="term" value="C:actin cytoskeleton"/>
    <property type="evidence" value="ECO:0007669"/>
    <property type="project" value="InterPro"/>
</dbReference>
<feature type="region of interest" description="Disordered" evidence="6">
    <location>
        <begin position="437"/>
        <end position="461"/>
    </location>
</feature>
<feature type="domain" description="ADF-H" evidence="7">
    <location>
        <begin position="702"/>
        <end position="846"/>
    </location>
</feature>
<keyword evidence="9" id="KW-1185">Reference proteome</keyword>
<evidence type="ECO:0000256" key="3">
    <source>
        <dbReference type="ARBA" id="ARBA00015630"/>
    </source>
</evidence>
<protein>
    <recommendedName>
        <fullName evidence="3">Cofilin</fullName>
    </recommendedName>
    <alternativeName>
        <fullName evidence="5">Actin-depolymerizing factor 1</fullName>
    </alternativeName>
</protein>
<dbReference type="SMART" id="SM00102">
    <property type="entry name" value="ADF"/>
    <property type="match status" value="1"/>
</dbReference>
<feature type="compositionally biased region" description="Basic and acidic residues" evidence="6">
    <location>
        <begin position="46"/>
        <end position="76"/>
    </location>
</feature>
<comment type="subcellular location">
    <subcellularLocation>
        <location evidence="1">Nucleus matrix</location>
    </subcellularLocation>
</comment>
<dbReference type="InterPro" id="IPR017904">
    <property type="entry name" value="ADF/Cofilin"/>
</dbReference>
<evidence type="ECO:0000256" key="6">
    <source>
        <dbReference type="SAM" id="MobiDB-lite"/>
    </source>
</evidence>
<comment type="similarity">
    <text evidence="2">Belongs to the actin-binding proteins ADF family.</text>
</comment>
<accession>A0AAE8SYC7</accession>
<dbReference type="EMBL" id="ONZQ02000013">
    <property type="protein sequence ID" value="SPO05745.1"/>
    <property type="molecule type" value="Genomic_DNA"/>
</dbReference>